<proteinExistence type="predicted"/>
<sequence length="63" mass="7424">MTSQSQLIRCKSYRTVSRHQTFSIGENHSEVMGMYFEISLLQKMCTLKPYTNNFYRCHASKNP</sequence>
<reference evidence="1" key="2">
    <citation type="journal article" date="2015" name="Fish Shellfish Immunol.">
        <title>Early steps in the European eel (Anguilla anguilla)-Vibrio vulnificus interaction in the gills: Role of the RtxA13 toxin.</title>
        <authorList>
            <person name="Callol A."/>
            <person name="Pajuelo D."/>
            <person name="Ebbesson L."/>
            <person name="Teles M."/>
            <person name="MacKenzie S."/>
            <person name="Amaro C."/>
        </authorList>
    </citation>
    <scope>NUCLEOTIDE SEQUENCE</scope>
</reference>
<dbReference type="AlphaFoldDB" id="A0A0E9TED4"/>
<organism evidence="1">
    <name type="scientific">Anguilla anguilla</name>
    <name type="common">European freshwater eel</name>
    <name type="synonym">Muraena anguilla</name>
    <dbReference type="NCBI Taxonomy" id="7936"/>
    <lineage>
        <taxon>Eukaryota</taxon>
        <taxon>Metazoa</taxon>
        <taxon>Chordata</taxon>
        <taxon>Craniata</taxon>
        <taxon>Vertebrata</taxon>
        <taxon>Euteleostomi</taxon>
        <taxon>Actinopterygii</taxon>
        <taxon>Neopterygii</taxon>
        <taxon>Teleostei</taxon>
        <taxon>Anguilliformes</taxon>
        <taxon>Anguillidae</taxon>
        <taxon>Anguilla</taxon>
    </lineage>
</organism>
<evidence type="ECO:0000313" key="1">
    <source>
        <dbReference type="EMBL" id="JAH51240.1"/>
    </source>
</evidence>
<accession>A0A0E9TED4</accession>
<reference evidence="1" key="1">
    <citation type="submission" date="2014-11" db="EMBL/GenBank/DDBJ databases">
        <authorList>
            <person name="Amaro Gonzalez C."/>
        </authorList>
    </citation>
    <scope>NUCLEOTIDE SEQUENCE</scope>
</reference>
<name>A0A0E9TED4_ANGAN</name>
<protein>
    <submittedName>
        <fullName evidence="1">Uncharacterized protein</fullName>
    </submittedName>
</protein>
<dbReference type="EMBL" id="GBXM01057337">
    <property type="protein sequence ID" value="JAH51240.1"/>
    <property type="molecule type" value="Transcribed_RNA"/>
</dbReference>